<dbReference type="RefSeq" id="WP_209318777.1">
    <property type="nucleotide sequence ID" value="NZ_JAAVNE010000072.1"/>
</dbReference>
<proteinExistence type="predicted"/>
<reference evidence="1 2" key="1">
    <citation type="submission" date="2020-03" db="EMBL/GenBank/DDBJ databases">
        <title>Roseomonas selenitidurans sp. nov. isolated from urban soil.</title>
        <authorList>
            <person name="Liu H."/>
        </authorList>
    </citation>
    <scope>NUCLEOTIDE SEQUENCE [LARGE SCALE GENOMIC DNA]</scope>
    <source>
        <strain evidence="1 2">BU-1</strain>
    </source>
</reference>
<dbReference type="Proteomes" id="UP000787635">
    <property type="component" value="Unassembled WGS sequence"/>
</dbReference>
<evidence type="ECO:0000313" key="1">
    <source>
        <dbReference type="EMBL" id="NKC34253.1"/>
    </source>
</evidence>
<feature type="non-terminal residue" evidence="1">
    <location>
        <position position="1"/>
    </location>
</feature>
<gene>
    <name evidence="1" type="ORF">HEQ75_25580</name>
</gene>
<comment type="caution">
    <text evidence="1">The sequence shown here is derived from an EMBL/GenBank/DDBJ whole genome shotgun (WGS) entry which is preliminary data.</text>
</comment>
<sequence>ALLRTEGAEAGVAALCDLLPRLLRPLQVHALFLLLAAAPEPAQAPLARLAAQTLGPTWRRSYETALERQGRRAELLAALRARAAQSAPAERAAIAARLAAMGDSAGAAALRAEEEANP</sequence>
<accession>A0ABX1EEV2</accession>
<protein>
    <submittedName>
        <fullName evidence="1">Uncharacterized protein</fullName>
    </submittedName>
</protein>
<name>A0ABX1EEV2_9PROT</name>
<organism evidence="1 2">
    <name type="scientific">Falsiroseomonas selenitidurans</name>
    <dbReference type="NCBI Taxonomy" id="2716335"/>
    <lineage>
        <taxon>Bacteria</taxon>
        <taxon>Pseudomonadati</taxon>
        <taxon>Pseudomonadota</taxon>
        <taxon>Alphaproteobacteria</taxon>
        <taxon>Acetobacterales</taxon>
        <taxon>Roseomonadaceae</taxon>
        <taxon>Falsiroseomonas</taxon>
    </lineage>
</organism>
<keyword evidence="2" id="KW-1185">Reference proteome</keyword>
<dbReference type="EMBL" id="JAAVNE010000072">
    <property type="protein sequence ID" value="NKC34253.1"/>
    <property type="molecule type" value="Genomic_DNA"/>
</dbReference>
<evidence type="ECO:0000313" key="2">
    <source>
        <dbReference type="Proteomes" id="UP000787635"/>
    </source>
</evidence>